<evidence type="ECO:0000256" key="5">
    <source>
        <dbReference type="ARBA" id="ARBA00023098"/>
    </source>
</evidence>
<sequence>MSWPIVVVTGANGGVGYSICQRLIFQLSDMDQAFASPSSSREGDLFPYPCEGLTLIMACRSFHRADTARRELYASLDSHMAKKNTGYGGHAKRFRENLKIEIHTVDLAEISSIFAFADEVSKTYPYISHFIFNAGVASYDHINFRKVVQQFIVDPMGMMTTPKYNVHFVGESSKDGLGLIWQSNLFGHYVLFRALHHLLSAPAYKWDTRVIWMSSIEASPDLYASDDWQLIKHTISYNAVKYQIDILGTQLDRIALETPDSEKRIRHIVVHPGIASTAFSNKLVNFWTNALKVVLMYIARWCGSRNHVIDPFKAAISAVYICLVPLSILSSSQVYKKGVYQPVRFAAETDKLGRAEVGVHTVKWWPEHQQEAELLVDRCNNLYEEFKSR</sequence>
<dbReference type="PANTHER" id="PTHR43647">
    <property type="entry name" value="DEHYDROGENASE"/>
    <property type="match status" value="1"/>
</dbReference>
<dbReference type="OrthoDB" id="9989144at2759"/>
<dbReference type="GO" id="GO:0005741">
    <property type="term" value="C:mitochondrial outer membrane"/>
    <property type="evidence" value="ECO:0007669"/>
    <property type="project" value="TreeGrafter"/>
</dbReference>
<keyword evidence="4" id="KW-0560">Oxidoreductase</keyword>
<dbReference type="Gene3D" id="3.40.50.720">
    <property type="entry name" value="NAD(P)-binding Rossmann-like Domain"/>
    <property type="match status" value="1"/>
</dbReference>
<accession>A0A284QQ67</accession>
<dbReference type="Proteomes" id="UP000219338">
    <property type="component" value="Unassembled WGS sequence"/>
</dbReference>
<dbReference type="InterPro" id="IPR036291">
    <property type="entry name" value="NAD(P)-bd_dom_sf"/>
</dbReference>
<evidence type="ECO:0000256" key="4">
    <source>
        <dbReference type="ARBA" id="ARBA00023002"/>
    </source>
</evidence>
<evidence type="ECO:0000313" key="7">
    <source>
        <dbReference type="EMBL" id="SJK98608.1"/>
    </source>
</evidence>
<dbReference type="GO" id="GO:0005811">
    <property type="term" value="C:lipid droplet"/>
    <property type="evidence" value="ECO:0007669"/>
    <property type="project" value="TreeGrafter"/>
</dbReference>
<keyword evidence="2" id="KW-0521">NADP</keyword>
<dbReference type="GO" id="GO:0006694">
    <property type="term" value="P:steroid biosynthetic process"/>
    <property type="evidence" value="ECO:0007669"/>
    <property type="project" value="UniProtKB-KW"/>
</dbReference>
<dbReference type="GO" id="GO:0005789">
    <property type="term" value="C:endoplasmic reticulum membrane"/>
    <property type="evidence" value="ECO:0007669"/>
    <property type="project" value="TreeGrafter"/>
</dbReference>
<dbReference type="PANTHER" id="PTHR43647:SF1">
    <property type="entry name" value="3-KETO-STEROID REDUCTASE ERG27"/>
    <property type="match status" value="1"/>
</dbReference>
<organism evidence="7 8">
    <name type="scientific">Armillaria ostoyae</name>
    <name type="common">Armillaria root rot fungus</name>
    <dbReference type="NCBI Taxonomy" id="47428"/>
    <lineage>
        <taxon>Eukaryota</taxon>
        <taxon>Fungi</taxon>
        <taxon>Dikarya</taxon>
        <taxon>Basidiomycota</taxon>
        <taxon>Agaricomycotina</taxon>
        <taxon>Agaricomycetes</taxon>
        <taxon>Agaricomycetidae</taxon>
        <taxon>Agaricales</taxon>
        <taxon>Marasmiineae</taxon>
        <taxon>Physalacriaceae</taxon>
        <taxon>Armillaria</taxon>
    </lineage>
</organism>
<evidence type="ECO:0008006" key="9">
    <source>
        <dbReference type="Google" id="ProtNLM"/>
    </source>
</evidence>
<name>A0A284QQ67_ARMOS</name>
<dbReference type="STRING" id="47428.A0A284QQ67"/>
<dbReference type="EMBL" id="FUEG01000001">
    <property type="protein sequence ID" value="SJK98608.1"/>
    <property type="molecule type" value="Genomic_DNA"/>
</dbReference>
<comment type="similarity">
    <text evidence="6">Belongs to the short-chain dehydrogenases/reductases (SDR) family. ERG27 subfamily.</text>
</comment>
<dbReference type="GO" id="GO:0000253">
    <property type="term" value="F:3-beta-hydroxysteroid 3-dehydrogenase (NADP+) activity"/>
    <property type="evidence" value="ECO:0007669"/>
    <property type="project" value="TreeGrafter"/>
</dbReference>
<dbReference type="SUPFAM" id="SSF51735">
    <property type="entry name" value="NAD(P)-binding Rossmann-fold domains"/>
    <property type="match status" value="1"/>
</dbReference>
<dbReference type="InterPro" id="IPR051593">
    <property type="entry name" value="Ergosterol_Biosynth_ERG27"/>
</dbReference>
<evidence type="ECO:0000256" key="1">
    <source>
        <dbReference type="ARBA" id="ARBA00022516"/>
    </source>
</evidence>
<dbReference type="OMA" id="WTGINWP"/>
<keyword evidence="8" id="KW-1185">Reference proteome</keyword>
<proteinExistence type="inferred from homology"/>
<evidence type="ECO:0000256" key="3">
    <source>
        <dbReference type="ARBA" id="ARBA00022955"/>
    </source>
</evidence>
<evidence type="ECO:0000313" key="8">
    <source>
        <dbReference type="Proteomes" id="UP000219338"/>
    </source>
</evidence>
<dbReference type="AlphaFoldDB" id="A0A284QQ67"/>
<evidence type="ECO:0000256" key="2">
    <source>
        <dbReference type="ARBA" id="ARBA00022857"/>
    </source>
</evidence>
<keyword evidence="3" id="KW-0752">Steroid biosynthesis</keyword>
<gene>
    <name evidence="7" type="ORF">ARMOST_01876</name>
</gene>
<keyword evidence="5" id="KW-0443">Lipid metabolism</keyword>
<reference evidence="8" key="1">
    <citation type="journal article" date="2017" name="Nat. Ecol. Evol.">
        <title>Genome expansion and lineage-specific genetic innovations in the forest pathogenic fungi Armillaria.</title>
        <authorList>
            <person name="Sipos G."/>
            <person name="Prasanna A.N."/>
            <person name="Walter M.C."/>
            <person name="O'Connor E."/>
            <person name="Balint B."/>
            <person name="Krizsan K."/>
            <person name="Kiss B."/>
            <person name="Hess J."/>
            <person name="Varga T."/>
            <person name="Slot J."/>
            <person name="Riley R."/>
            <person name="Boka B."/>
            <person name="Rigling D."/>
            <person name="Barry K."/>
            <person name="Lee J."/>
            <person name="Mihaltcheva S."/>
            <person name="LaButti K."/>
            <person name="Lipzen A."/>
            <person name="Waldron R."/>
            <person name="Moloney N.M."/>
            <person name="Sperisen C."/>
            <person name="Kredics L."/>
            <person name="Vagvoelgyi C."/>
            <person name="Patrignani A."/>
            <person name="Fitzpatrick D."/>
            <person name="Nagy I."/>
            <person name="Doyle S."/>
            <person name="Anderson J.B."/>
            <person name="Grigoriev I.V."/>
            <person name="Gueldener U."/>
            <person name="Muensterkoetter M."/>
            <person name="Nagy L.G."/>
        </authorList>
    </citation>
    <scope>NUCLEOTIDE SEQUENCE [LARGE SCALE GENOMIC DNA]</scope>
    <source>
        <strain evidence="8">C18/9</strain>
    </source>
</reference>
<keyword evidence="1" id="KW-0444">Lipid biosynthesis</keyword>
<protein>
    <recommendedName>
        <fullName evidence="9">3-keto sterol reductase</fullName>
    </recommendedName>
</protein>
<evidence type="ECO:0000256" key="6">
    <source>
        <dbReference type="ARBA" id="ARBA00023593"/>
    </source>
</evidence>